<dbReference type="PIRSF" id="PIRSF003078">
    <property type="entry name" value="GidB"/>
    <property type="match status" value="1"/>
</dbReference>
<evidence type="ECO:0000256" key="5">
    <source>
        <dbReference type="ARBA" id="ARBA00022691"/>
    </source>
</evidence>
<keyword evidence="4 6" id="KW-0808">Transferase</keyword>
<protein>
    <recommendedName>
        <fullName evidence="6">Ribosomal RNA small subunit methyltransferase G</fullName>
        <ecNumber evidence="6">2.1.1.170</ecNumber>
    </recommendedName>
    <alternativeName>
        <fullName evidence="6">16S rRNA 7-methylguanosine methyltransferase</fullName>
        <shortName evidence="6">16S rRNA m7G methyltransferase</shortName>
    </alternativeName>
</protein>
<organism evidence="7 8">
    <name type="scientific">Roseicitreum antarcticum</name>
    <dbReference type="NCBI Taxonomy" id="564137"/>
    <lineage>
        <taxon>Bacteria</taxon>
        <taxon>Pseudomonadati</taxon>
        <taxon>Pseudomonadota</taxon>
        <taxon>Alphaproteobacteria</taxon>
        <taxon>Rhodobacterales</taxon>
        <taxon>Paracoccaceae</taxon>
        <taxon>Roseicitreum</taxon>
    </lineage>
</organism>
<feature type="binding site" evidence="6">
    <location>
        <position position="46"/>
    </location>
    <ligand>
        <name>S-adenosyl-L-methionine</name>
        <dbReference type="ChEBI" id="CHEBI:59789"/>
    </ligand>
</feature>
<dbReference type="InterPro" id="IPR003682">
    <property type="entry name" value="rRNA_ssu_MeTfrase_G"/>
</dbReference>
<dbReference type="HAMAP" id="MF_00074">
    <property type="entry name" value="16SrRNA_methyltr_G"/>
    <property type="match status" value="1"/>
</dbReference>
<reference evidence="7 8" key="1">
    <citation type="submission" date="2016-10" db="EMBL/GenBank/DDBJ databases">
        <authorList>
            <person name="de Groot N.N."/>
        </authorList>
    </citation>
    <scope>NUCLEOTIDE SEQUENCE [LARGE SCALE GENOMIC DNA]</scope>
    <source>
        <strain evidence="7 8">CGMCC 1.8894</strain>
    </source>
</reference>
<dbReference type="GO" id="GO:0005829">
    <property type="term" value="C:cytosol"/>
    <property type="evidence" value="ECO:0007669"/>
    <property type="project" value="TreeGrafter"/>
</dbReference>
<evidence type="ECO:0000256" key="6">
    <source>
        <dbReference type="HAMAP-Rule" id="MF_00074"/>
    </source>
</evidence>
<keyword evidence="5 6" id="KW-0949">S-adenosyl-L-methionine</keyword>
<dbReference type="EMBL" id="FNOM01000001">
    <property type="protein sequence ID" value="SDW12187.1"/>
    <property type="molecule type" value="Genomic_DNA"/>
</dbReference>
<evidence type="ECO:0000256" key="2">
    <source>
        <dbReference type="ARBA" id="ARBA00022552"/>
    </source>
</evidence>
<comment type="function">
    <text evidence="6">Specifically methylates the N7 position of guanine in position 527 of 16S rRNA.</text>
</comment>
<keyword evidence="2 6" id="KW-0698">rRNA processing</keyword>
<evidence type="ECO:0000256" key="1">
    <source>
        <dbReference type="ARBA" id="ARBA00022490"/>
    </source>
</evidence>
<accession>A0A1H2QYF9</accession>
<proteinExistence type="inferred from homology"/>
<dbReference type="NCBIfam" id="TIGR00138">
    <property type="entry name" value="rsmG_gidB"/>
    <property type="match status" value="1"/>
</dbReference>
<keyword evidence="3 6" id="KW-0489">Methyltransferase</keyword>
<comment type="catalytic activity">
    <reaction evidence="6">
        <text>guanosine(527) in 16S rRNA + S-adenosyl-L-methionine = N(7)-methylguanosine(527) in 16S rRNA + S-adenosyl-L-homocysteine</text>
        <dbReference type="Rhea" id="RHEA:42732"/>
        <dbReference type="Rhea" id="RHEA-COMP:10209"/>
        <dbReference type="Rhea" id="RHEA-COMP:10210"/>
        <dbReference type="ChEBI" id="CHEBI:57856"/>
        <dbReference type="ChEBI" id="CHEBI:59789"/>
        <dbReference type="ChEBI" id="CHEBI:74269"/>
        <dbReference type="ChEBI" id="CHEBI:74480"/>
        <dbReference type="EC" id="2.1.1.170"/>
    </reaction>
</comment>
<name>A0A1H2QYF9_9RHOB</name>
<comment type="similarity">
    <text evidence="6">Belongs to the methyltransferase superfamily. RNA methyltransferase RsmG family.</text>
</comment>
<keyword evidence="1 6" id="KW-0963">Cytoplasm</keyword>
<dbReference type="GO" id="GO:0070043">
    <property type="term" value="F:rRNA (guanine-N7-)-methyltransferase activity"/>
    <property type="evidence" value="ECO:0007669"/>
    <property type="project" value="UniProtKB-UniRule"/>
</dbReference>
<dbReference type="AlphaFoldDB" id="A0A1H2QYF9"/>
<dbReference type="Proteomes" id="UP000198539">
    <property type="component" value="Unassembled WGS sequence"/>
</dbReference>
<comment type="caution">
    <text evidence="6">Lacks conserved residue(s) required for the propagation of feature annotation.</text>
</comment>
<dbReference type="Pfam" id="PF02527">
    <property type="entry name" value="GidB"/>
    <property type="match status" value="1"/>
</dbReference>
<dbReference type="InterPro" id="IPR029063">
    <property type="entry name" value="SAM-dependent_MTases_sf"/>
</dbReference>
<keyword evidence="8" id="KW-1185">Reference proteome</keyword>
<evidence type="ECO:0000256" key="4">
    <source>
        <dbReference type="ARBA" id="ARBA00022679"/>
    </source>
</evidence>
<dbReference type="SUPFAM" id="SSF53335">
    <property type="entry name" value="S-adenosyl-L-methionine-dependent methyltransferases"/>
    <property type="match status" value="1"/>
</dbReference>
<evidence type="ECO:0000256" key="3">
    <source>
        <dbReference type="ARBA" id="ARBA00022603"/>
    </source>
</evidence>
<feature type="binding site" evidence="6">
    <location>
        <begin position="100"/>
        <end position="101"/>
    </location>
    <ligand>
        <name>S-adenosyl-L-methionine</name>
        <dbReference type="ChEBI" id="CHEBI:59789"/>
    </ligand>
</feature>
<dbReference type="EC" id="2.1.1.170" evidence="6"/>
<dbReference type="PANTHER" id="PTHR31760">
    <property type="entry name" value="S-ADENOSYL-L-METHIONINE-DEPENDENT METHYLTRANSFERASES SUPERFAMILY PROTEIN"/>
    <property type="match status" value="1"/>
</dbReference>
<dbReference type="Gene3D" id="3.40.50.150">
    <property type="entry name" value="Vaccinia Virus protein VP39"/>
    <property type="match status" value="1"/>
</dbReference>
<dbReference type="STRING" id="564137.SAMN04488238_101141"/>
<feature type="binding site" evidence="6">
    <location>
        <position position="114"/>
    </location>
    <ligand>
        <name>S-adenosyl-L-methionine</name>
        <dbReference type="ChEBI" id="CHEBI:59789"/>
    </ligand>
</feature>
<dbReference type="PANTHER" id="PTHR31760:SF0">
    <property type="entry name" value="S-ADENOSYL-L-METHIONINE-DEPENDENT METHYLTRANSFERASES SUPERFAMILY PROTEIN"/>
    <property type="match status" value="1"/>
</dbReference>
<feature type="binding site" evidence="6">
    <location>
        <position position="51"/>
    </location>
    <ligand>
        <name>S-adenosyl-L-methionine</name>
        <dbReference type="ChEBI" id="CHEBI:59789"/>
    </ligand>
</feature>
<evidence type="ECO:0000313" key="8">
    <source>
        <dbReference type="Proteomes" id="UP000198539"/>
    </source>
</evidence>
<sequence length="181" mass="19867">MLTKWNTSINLVSVSTLPDIWARHVEDSAQLWSLVSQPWTHWVDLGSGGGLPGIVVAIIAKSLAPHGTITMVESDQRKSTFLRAVIRDLDLNAKVLAGRAESVEPLSADVLSARALAPLKDLLPFVMRHLKPTGEAIFPKGRTVEAEIAEAQKQWRFDFDSHTSRIAPDSVVLSVRNVSRV</sequence>
<comment type="subcellular location">
    <subcellularLocation>
        <location evidence="6">Cytoplasm</location>
    </subcellularLocation>
</comment>
<gene>
    <name evidence="6" type="primary">rsmG</name>
    <name evidence="7" type="ORF">SAMN04488238_101141</name>
</gene>
<evidence type="ECO:0000313" key="7">
    <source>
        <dbReference type="EMBL" id="SDW12187.1"/>
    </source>
</evidence>